<evidence type="ECO:0000313" key="4">
    <source>
        <dbReference type="Proteomes" id="UP000256779"/>
    </source>
</evidence>
<organism evidence="3 4">
    <name type="scientific">Marinoscillum furvescens DSM 4134</name>
    <dbReference type="NCBI Taxonomy" id="1122208"/>
    <lineage>
        <taxon>Bacteria</taxon>
        <taxon>Pseudomonadati</taxon>
        <taxon>Bacteroidota</taxon>
        <taxon>Cytophagia</taxon>
        <taxon>Cytophagales</taxon>
        <taxon>Reichenbachiellaceae</taxon>
        <taxon>Marinoscillum</taxon>
    </lineage>
</organism>
<keyword evidence="1 3" id="KW-0808">Transferase</keyword>
<dbReference type="InterPro" id="IPR037143">
    <property type="entry name" value="4-PPantetheinyl_Trfase_dom_sf"/>
</dbReference>
<protein>
    <submittedName>
        <fullName evidence="3">4'-phosphopantetheinyl transferase superfamily protein</fullName>
    </submittedName>
</protein>
<dbReference type="SUPFAM" id="SSF56214">
    <property type="entry name" value="4'-phosphopantetheinyl transferase"/>
    <property type="match status" value="1"/>
</dbReference>
<proteinExistence type="predicted"/>
<dbReference type="Gene3D" id="3.90.470.20">
    <property type="entry name" value="4'-phosphopantetheinyl transferase domain"/>
    <property type="match status" value="2"/>
</dbReference>
<dbReference type="RefSeq" id="WP_115870182.1">
    <property type="nucleotide sequence ID" value="NZ_QREG01000029.1"/>
</dbReference>
<evidence type="ECO:0000256" key="1">
    <source>
        <dbReference type="ARBA" id="ARBA00022679"/>
    </source>
</evidence>
<evidence type="ECO:0000313" key="3">
    <source>
        <dbReference type="EMBL" id="RED92644.1"/>
    </source>
</evidence>
<dbReference type="Pfam" id="PF01648">
    <property type="entry name" value="ACPS"/>
    <property type="match status" value="1"/>
</dbReference>
<keyword evidence="4" id="KW-1185">Reference proteome</keyword>
<dbReference type="Proteomes" id="UP000256779">
    <property type="component" value="Unassembled WGS sequence"/>
</dbReference>
<accession>A0A3D9KXQ1</accession>
<dbReference type="InterPro" id="IPR008278">
    <property type="entry name" value="4-PPantetheinyl_Trfase_dom"/>
</dbReference>
<feature type="domain" description="4'-phosphopantetheinyl transferase" evidence="2">
    <location>
        <begin position="103"/>
        <end position="198"/>
    </location>
</feature>
<dbReference type="EMBL" id="QREG01000029">
    <property type="protein sequence ID" value="RED92644.1"/>
    <property type="molecule type" value="Genomic_DNA"/>
</dbReference>
<dbReference type="AlphaFoldDB" id="A0A3D9KXQ1"/>
<reference evidence="3 4" key="1">
    <citation type="submission" date="2018-07" db="EMBL/GenBank/DDBJ databases">
        <title>Genomic Encyclopedia of Type Strains, Phase IV (KMG-IV): sequencing the most valuable type-strain genomes for metagenomic binning, comparative biology and taxonomic classification.</title>
        <authorList>
            <person name="Goeker M."/>
        </authorList>
    </citation>
    <scope>NUCLEOTIDE SEQUENCE [LARGE SCALE GENOMIC DNA]</scope>
    <source>
        <strain evidence="3 4">DSM 4134</strain>
    </source>
</reference>
<sequence length="201" mass="22708">MPLLLSKPINAHSAYAVWNIQETNEVLLGLTKETVPEGLHPTRLAEWIVGRVLVDRLCEQMGICYEGVTSLPTGKPCLKNSQVEISISHSFPMAAAQINLKTPCGIDLERARGKLLKIQDKFLNDSESAYKNDLNKLCAIWCGKEVLYKIHGRTQLSMKDETSIRFESDEVMLGTIHKDQPHITHKIHYEAVKDYFLAYSL</sequence>
<name>A0A3D9KXQ1_MARFU</name>
<dbReference type="GO" id="GO:0000287">
    <property type="term" value="F:magnesium ion binding"/>
    <property type="evidence" value="ECO:0007669"/>
    <property type="project" value="InterPro"/>
</dbReference>
<dbReference type="GO" id="GO:0008897">
    <property type="term" value="F:holo-[acyl-carrier-protein] synthase activity"/>
    <property type="evidence" value="ECO:0007669"/>
    <property type="project" value="InterPro"/>
</dbReference>
<comment type="caution">
    <text evidence="3">The sequence shown here is derived from an EMBL/GenBank/DDBJ whole genome shotgun (WGS) entry which is preliminary data.</text>
</comment>
<dbReference type="OrthoDB" id="1190494at2"/>
<evidence type="ECO:0000259" key="2">
    <source>
        <dbReference type="Pfam" id="PF01648"/>
    </source>
</evidence>
<gene>
    <name evidence="3" type="ORF">C7460_12931</name>
</gene>